<organism evidence="1 2">
    <name type="scientific">Rhodovulum iodosum</name>
    <dbReference type="NCBI Taxonomy" id="68291"/>
    <lineage>
        <taxon>Bacteria</taxon>
        <taxon>Pseudomonadati</taxon>
        <taxon>Pseudomonadota</taxon>
        <taxon>Alphaproteobacteria</taxon>
        <taxon>Rhodobacterales</taxon>
        <taxon>Paracoccaceae</taxon>
        <taxon>Rhodovulum</taxon>
    </lineage>
</organism>
<name>A0ABV3XNA3_9RHOB</name>
<gene>
    <name evidence="1" type="ORF">Ga0609869_000148</name>
</gene>
<accession>A0ABV3XNA3</accession>
<comment type="caution">
    <text evidence="1">The sequence shown here is derived from an EMBL/GenBank/DDBJ whole genome shotgun (WGS) entry which is preliminary data.</text>
</comment>
<sequence length="30" mass="3368">MWTALKRLFGPRPLPAAQAQPVARIKFPCC</sequence>
<dbReference type="EMBL" id="JBEHHI010000001">
    <property type="protein sequence ID" value="MEX5726795.1"/>
    <property type="molecule type" value="Genomic_DNA"/>
</dbReference>
<proteinExistence type="predicted"/>
<evidence type="ECO:0000313" key="1">
    <source>
        <dbReference type="EMBL" id="MEX5726795.1"/>
    </source>
</evidence>
<reference evidence="1 2" key="1">
    <citation type="submission" date="2024-06" db="EMBL/GenBank/DDBJ databases">
        <title>Genome of Rhodovulum iodosum, a marine photoferrotroph.</title>
        <authorList>
            <person name="Bianchini G."/>
            <person name="Nikeleit V."/>
            <person name="Kappler A."/>
            <person name="Bryce C."/>
            <person name="Sanchez-Baracaldo P."/>
        </authorList>
    </citation>
    <scope>NUCLEOTIDE SEQUENCE [LARGE SCALE GENOMIC DNA]</scope>
    <source>
        <strain evidence="1 2">UT/N1</strain>
    </source>
</reference>
<evidence type="ECO:0000313" key="2">
    <source>
        <dbReference type="Proteomes" id="UP001560019"/>
    </source>
</evidence>
<dbReference type="Proteomes" id="UP001560019">
    <property type="component" value="Unassembled WGS sequence"/>
</dbReference>
<protein>
    <submittedName>
        <fullName evidence="1">Uncharacterized protein</fullName>
    </submittedName>
</protein>
<keyword evidence="2" id="KW-1185">Reference proteome</keyword>